<dbReference type="RefSeq" id="WP_129069581.1">
    <property type="nucleotide sequence ID" value="NZ_RDFA01000005.1"/>
</dbReference>
<evidence type="ECO:0000256" key="1">
    <source>
        <dbReference type="SAM" id="MobiDB-lite"/>
    </source>
</evidence>
<comment type="caution">
    <text evidence="2">The sequence shown here is derived from an EMBL/GenBank/DDBJ whole genome shotgun (WGS) entry which is preliminary data.</text>
</comment>
<accession>A0A498KSJ2</accession>
<reference evidence="2 3" key="1">
    <citation type="submission" date="2019-01" db="EMBL/GenBank/DDBJ databases">
        <title>Halorientalis sp. F13-25 a new haloarchaeum isolated from hypersaline water.</title>
        <authorList>
            <person name="Ana D.-V."/>
            <person name="Cristina S.-P."/>
            <person name="Antonio V."/>
        </authorList>
    </citation>
    <scope>NUCLEOTIDE SEQUENCE [LARGE SCALE GENOMIC DNA]</scope>
    <source>
        <strain evidence="2 3">F13-25</strain>
    </source>
</reference>
<feature type="region of interest" description="Disordered" evidence="1">
    <location>
        <begin position="1"/>
        <end position="38"/>
    </location>
</feature>
<organism evidence="2 3">
    <name type="scientific">Halorientalis pallida</name>
    <dbReference type="NCBI Taxonomy" id="2479928"/>
    <lineage>
        <taxon>Archaea</taxon>
        <taxon>Methanobacteriati</taxon>
        <taxon>Methanobacteriota</taxon>
        <taxon>Stenosarchaea group</taxon>
        <taxon>Halobacteria</taxon>
        <taxon>Halobacteriales</taxon>
        <taxon>Haloarculaceae</taxon>
        <taxon>Halorientalis</taxon>
    </lineage>
</organism>
<protein>
    <submittedName>
        <fullName evidence="2">Uncharacterized protein</fullName>
    </submittedName>
</protein>
<proteinExistence type="predicted"/>
<dbReference type="EMBL" id="RDFA01000005">
    <property type="protein sequence ID" value="RXK47727.1"/>
    <property type="molecule type" value="Genomic_DNA"/>
</dbReference>
<dbReference type="OrthoDB" id="376481at2157"/>
<keyword evidence="3" id="KW-1185">Reference proteome</keyword>
<feature type="compositionally biased region" description="Polar residues" evidence="1">
    <location>
        <begin position="1"/>
        <end position="12"/>
    </location>
</feature>
<evidence type="ECO:0000313" key="3">
    <source>
        <dbReference type="Proteomes" id="UP000289691"/>
    </source>
</evidence>
<evidence type="ECO:0000313" key="2">
    <source>
        <dbReference type="EMBL" id="RXK47727.1"/>
    </source>
</evidence>
<sequence length="130" mass="13877">MQFLKSMSTKNSPAAGPAQPTNSAPTIEPSVGESLSHREALRTAAQYASDPTAGDLDDLARAFDAAASLAEITDSVNPKIELADQELLLLAFAHRVTAHSLRRSGRDDVADRFEELATRTVSLVLEANES</sequence>
<name>A0A498KSJ2_9EURY</name>
<gene>
    <name evidence="2" type="ORF">EAF64_13810</name>
</gene>
<dbReference type="AlphaFoldDB" id="A0A498KSJ2"/>
<dbReference type="Proteomes" id="UP000289691">
    <property type="component" value="Unassembled WGS sequence"/>
</dbReference>